<dbReference type="OrthoDB" id="301415at2759"/>
<dbReference type="Pfam" id="PF02816">
    <property type="entry name" value="Alpha_kinase"/>
    <property type="match status" value="1"/>
</dbReference>
<accession>A0A8H5G3B6</accession>
<keyword evidence="3" id="KW-0418">Kinase</keyword>
<dbReference type="GO" id="GO:0004674">
    <property type="term" value="F:protein serine/threonine kinase activity"/>
    <property type="evidence" value="ECO:0007669"/>
    <property type="project" value="UniProtKB-KW"/>
</dbReference>
<protein>
    <recommendedName>
        <fullName evidence="4">Alpha-type protein kinase domain-containing protein</fullName>
    </recommendedName>
</protein>
<sequence length="232" mass="25575">MGLTSPSTMNNEIGHGGFKTCHPAWLTSASAKELYQWKCNQNLTSNKRSRFQGSLEFDKIIIEANLHHYAVALTTFALGYIDRQIQNKGPPPDLPIPSLRFVEAGVFVALSNAAQHFKAGSGSDAPQKTYLLEEHIPISDGGDFIKYIHNGSPTPNISSSHPEYQTTLFLSTLQHIQYIKTHQYAYVSDYQSFGGILSDPQIMTSPTLLSIIYGPEVDGDDAAAAQLRSTLW</sequence>
<organism evidence="5 6">
    <name type="scientific">Tetrapyrgos nigripes</name>
    <dbReference type="NCBI Taxonomy" id="182062"/>
    <lineage>
        <taxon>Eukaryota</taxon>
        <taxon>Fungi</taxon>
        <taxon>Dikarya</taxon>
        <taxon>Basidiomycota</taxon>
        <taxon>Agaricomycotina</taxon>
        <taxon>Agaricomycetes</taxon>
        <taxon>Agaricomycetidae</taxon>
        <taxon>Agaricales</taxon>
        <taxon>Marasmiineae</taxon>
        <taxon>Marasmiaceae</taxon>
        <taxon>Tetrapyrgos</taxon>
    </lineage>
</organism>
<evidence type="ECO:0000313" key="5">
    <source>
        <dbReference type="EMBL" id="KAF5357466.1"/>
    </source>
</evidence>
<evidence type="ECO:0000256" key="3">
    <source>
        <dbReference type="ARBA" id="ARBA00022777"/>
    </source>
</evidence>
<gene>
    <name evidence="5" type="ORF">D9758_012549</name>
</gene>
<dbReference type="EMBL" id="JAACJM010000051">
    <property type="protein sequence ID" value="KAF5357466.1"/>
    <property type="molecule type" value="Genomic_DNA"/>
</dbReference>
<keyword evidence="6" id="KW-1185">Reference proteome</keyword>
<dbReference type="InterPro" id="IPR004166">
    <property type="entry name" value="a-kinase_dom"/>
</dbReference>
<evidence type="ECO:0000256" key="2">
    <source>
        <dbReference type="ARBA" id="ARBA00022679"/>
    </source>
</evidence>
<dbReference type="GO" id="GO:0005524">
    <property type="term" value="F:ATP binding"/>
    <property type="evidence" value="ECO:0007669"/>
    <property type="project" value="InterPro"/>
</dbReference>
<feature type="domain" description="Alpha-type protein kinase" evidence="4">
    <location>
        <begin position="99"/>
        <end position="205"/>
    </location>
</feature>
<comment type="caution">
    <text evidence="5">The sequence shown here is derived from an EMBL/GenBank/DDBJ whole genome shotgun (WGS) entry which is preliminary data.</text>
</comment>
<evidence type="ECO:0000313" key="6">
    <source>
        <dbReference type="Proteomes" id="UP000559256"/>
    </source>
</evidence>
<proteinExistence type="predicted"/>
<dbReference type="AlphaFoldDB" id="A0A8H5G3B6"/>
<keyword evidence="1" id="KW-0723">Serine/threonine-protein kinase</keyword>
<dbReference type="Gene3D" id="3.20.200.10">
    <property type="entry name" value="MHCK/EF2 kinase"/>
    <property type="match status" value="1"/>
</dbReference>
<dbReference type="Proteomes" id="UP000559256">
    <property type="component" value="Unassembled WGS sequence"/>
</dbReference>
<reference evidence="5 6" key="1">
    <citation type="journal article" date="2020" name="ISME J.">
        <title>Uncovering the hidden diversity of litter-decomposition mechanisms in mushroom-forming fungi.</title>
        <authorList>
            <person name="Floudas D."/>
            <person name="Bentzer J."/>
            <person name="Ahren D."/>
            <person name="Johansson T."/>
            <person name="Persson P."/>
            <person name="Tunlid A."/>
        </authorList>
    </citation>
    <scope>NUCLEOTIDE SEQUENCE [LARGE SCALE GENOMIC DNA]</scope>
    <source>
        <strain evidence="5 6">CBS 291.85</strain>
    </source>
</reference>
<keyword evidence="2" id="KW-0808">Transferase</keyword>
<evidence type="ECO:0000256" key="1">
    <source>
        <dbReference type="ARBA" id="ARBA00022527"/>
    </source>
</evidence>
<evidence type="ECO:0000259" key="4">
    <source>
        <dbReference type="Pfam" id="PF02816"/>
    </source>
</evidence>
<name>A0A8H5G3B6_9AGAR</name>